<sequence>MAIKIDLENAYDRVSWVFIDASLQVANIPDFLRKSLESGFVFGVPLFHDGVTISSLKFVVDKVKLRLQSWDVRQLSLAGRVTLAQVVLLTIPTYFMQSLKILQGICDEIESILGFNILTKLEVLYVGVLRAKYGVNEGLPLSILHSNCFFLWRALSKIWPLLRENIFWSVGDAHANFVVDYRLKDGVTKEVGSNRTVWKGTLSGCFSIKSTYCKVKEHSWNPLEEAWKLPWKKLLTQAKRLRRCVSNDAMCTICGHGVEDVLYAIRDCDTVKKSIEEIIKGAYSWARHYGSIRKRERIGRHTSREDFVGTGKWICIRFDGAVKVNTGFASTGGVLRDQNGDWILGFNRRVGICSVYEVKLWGIIDSVNWHKEAFITDYRLKPIIWKSLGTLRKLF</sequence>
<dbReference type="PANTHER" id="PTHR33116:SF86">
    <property type="entry name" value="REVERSE TRANSCRIPTASE DOMAIN-CONTAINING PROTEIN"/>
    <property type="match status" value="1"/>
</dbReference>
<comment type="caution">
    <text evidence="1">The sequence shown here is derived from an EMBL/GenBank/DDBJ whole genome shotgun (WGS) entry which is preliminary data.</text>
</comment>
<name>A0A8J5YPA0_9ROSI</name>
<proteinExistence type="predicted"/>
<dbReference type="Proteomes" id="UP000701853">
    <property type="component" value="Chromosome 8"/>
</dbReference>
<keyword evidence="2" id="KW-1185">Reference proteome</keyword>
<accession>A0A8J5YPA0</accession>
<evidence type="ECO:0000313" key="2">
    <source>
        <dbReference type="Proteomes" id="UP000701853"/>
    </source>
</evidence>
<protein>
    <recommendedName>
        <fullName evidence="3">Reverse transcriptase</fullName>
    </recommendedName>
</protein>
<evidence type="ECO:0008006" key="3">
    <source>
        <dbReference type="Google" id="ProtNLM"/>
    </source>
</evidence>
<dbReference type="EMBL" id="JAHUZN010000008">
    <property type="protein sequence ID" value="KAG8486162.1"/>
    <property type="molecule type" value="Genomic_DNA"/>
</dbReference>
<dbReference type="AlphaFoldDB" id="A0A8J5YPA0"/>
<evidence type="ECO:0000313" key="1">
    <source>
        <dbReference type="EMBL" id="KAG8486162.1"/>
    </source>
</evidence>
<dbReference type="OrthoDB" id="1744872at2759"/>
<organism evidence="1 2">
    <name type="scientific">Gossypium anomalum</name>
    <dbReference type="NCBI Taxonomy" id="47600"/>
    <lineage>
        <taxon>Eukaryota</taxon>
        <taxon>Viridiplantae</taxon>
        <taxon>Streptophyta</taxon>
        <taxon>Embryophyta</taxon>
        <taxon>Tracheophyta</taxon>
        <taxon>Spermatophyta</taxon>
        <taxon>Magnoliopsida</taxon>
        <taxon>eudicotyledons</taxon>
        <taxon>Gunneridae</taxon>
        <taxon>Pentapetalae</taxon>
        <taxon>rosids</taxon>
        <taxon>malvids</taxon>
        <taxon>Malvales</taxon>
        <taxon>Malvaceae</taxon>
        <taxon>Malvoideae</taxon>
        <taxon>Gossypium</taxon>
    </lineage>
</organism>
<reference evidence="1 2" key="1">
    <citation type="journal article" date="2021" name="bioRxiv">
        <title>The Gossypium anomalum genome as a resource for cotton improvement and evolutionary analysis of hybrid incompatibility.</title>
        <authorList>
            <person name="Grover C.E."/>
            <person name="Yuan D."/>
            <person name="Arick M.A."/>
            <person name="Miller E.R."/>
            <person name="Hu G."/>
            <person name="Peterson D.G."/>
            <person name="Wendel J.F."/>
            <person name="Udall J.A."/>
        </authorList>
    </citation>
    <scope>NUCLEOTIDE SEQUENCE [LARGE SCALE GENOMIC DNA]</scope>
    <source>
        <strain evidence="1">JFW-Udall</strain>
        <tissue evidence="1">Leaf</tissue>
    </source>
</reference>
<dbReference type="PANTHER" id="PTHR33116">
    <property type="entry name" value="REVERSE TRANSCRIPTASE ZINC-BINDING DOMAIN-CONTAINING PROTEIN-RELATED-RELATED"/>
    <property type="match status" value="1"/>
</dbReference>
<gene>
    <name evidence="1" type="ORF">CXB51_019593</name>
</gene>